<gene>
    <name evidence="2" type="ORF">DJ64_28730</name>
</gene>
<sequence length="395" mass="38756">MTADRWTRMVRQQVGMGRLLPLGGPYDGAWIAERAASGVLRGAAEREVPEVRLNGVRIGLADPDAAAESAVPAPPSALPPGPLRLTAEFAATAAWPLPETASRLRTSLAVTATERLGLDLTEVDLRVTELLDELPTTASPGAAKPTRAPEPSRAPYPTGAEQSGAPNPTGADLIGAPDPTGAAATPDGPGTPGDAVGPGRAATPTVTGTPGAADSPTESSTAATGTPGDGGTPEVRGTPSAAGGPSGASTAEAADRSAGTETSGAGQMARTVGGAVGESGFAAAPGAARGAGGGAPHAFPAMDDAGGDGSEDERVGAVVSGVAGVARLTGSWGRPVRIGEQAPGAGAALPRRHVRVDLAVAAGFRPLEVARAVRAAVAEALADRPTVAVLVTDLD</sequence>
<organism evidence="2 3">
    <name type="scientific">Streptomyces griseorubens</name>
    <dbReference type="NCBI Taxonomy" id="66897"/>
    <lineage>
        <taxon>Bacteria</taxon>
        <taxon>Bacillati</taxon>
        <taxon>Actinomycetota</taxon>
        <taxon>Actinomycetes</taxon>
        <taxon>Kitasatosporales</taxon>
        <taxon>Streptomycetaceae</taxon>
        <taxon>Streptomyces</taxon>
        <taxon>Streptomyces althioticus group</taxon>
    </lineage>
</organism>
<reference evidence="2 3" key="1">
    <citation type="submission" date="2014-04" db="EMBL/GenBank/DDBJ databases">
        <title>Draft genome sequence of the novel Streptomyces griseorubens JSD-1 playing a role in carbon and nitrogen cycle.</title>
        <authorList>
            <consortium name="Shanghai Jiao Tong University"/>
            <person name="Feng H."/>
            <person name="Sun Y."/>
            <person name="Zhi Y."/>
            <person name="Mao L."/>
            <person name="Luo Y."/>
            <person name="Wei X."/>
            <person name="Zhou P."/>
        </authorList>
    </citation>
    <scope>NUCLEOTIDE SEQUENCE [LARGE SCALE GENOMIC DNA]</scope>
    <source>
        <strain evidence="2 3">JSD-1</strain>
    </source>
</reference>
<evidence type="ECO:0000256" key="1">
    <source>
        <dbReference type="SAM" id="MobiDB-lite"/>
    </source>
</evidence>
<dbReference type="EMBL" id="JJMG01000051">
    <property type="protein sequence ID" value="KEG42972.1"/>
    <property type="molecule type" value="Genomic_DNA"/>
</dbReference>
<evidence type="ECO:0000313" key="2">
    <source>
        <dbReference type="EMBL" id="KEG42972.1"/>
    </source>
</evidence>
<feature type="compositionally biased region" description="Low complexity" evidence="1">
    <location>
        <begin position="175"/>
        <end position="213"/>
    </location>
</feature>
<accession>A0ABR4T7X9</accession>
<feature type="region of interest" description="Disordered" evidence="1">
    <location>
        <begin position="286"/>
        <end position="313"/>
    </location>
</feature>
<evidence type="ECO:0000313" key="3">
    <source>
        <dbReference type="Proteomes" id="UP000027632"/>
    </source>
</evidence>
<name>A0ABR4T7X9_9ACTN</name>
<feature type="compositionally biased region" description="Low complexity" evidence="1">
    <location>
        <begin position="237"/>
        <end position="252"/>
    </location>
</feature>
<evidence type="ECO:0008006" key="4">
    <source>
        <dbReference type="Google" id="ProtNLM"/>
    </source>
</evidence>
<comment type="caution">
    <text evidence="2">The sequence shown here is derived from an EMBL/GenBank/DDBJ whole genome shotgun (WGS) entry which is preliminary data.</text>
</comment>
<dbReference type="Proteomes" id="UP000027632">
    <property type="component" value="Unassembled WGS sequence"/>
</dbReference>
<proteinExistence type="predicted"/>
<feature type="region of interest" description="Disordered" evidence="1">
    <location>
        <begin position="132"/>
        <end position="268"/>
    </location>
</feature>
<protein>
    <recommendedName>
        <fullName evidence="4">Nucleopolyhedrovirus P10 family protein</fullName>
    </recommendedName>
</protein>
<keyword evidence="3" id="KW-1185">Reference proteome</keyword>